<name>A0AAI9CFE3_STEMA</name>
<organism evidence="1 2">
    <name type="scientific">Stenotrophomonas maltophilia</name>
    <name type="common">Pseudomonas maltophilia</name>
    <name type="synonym">Xanthomonas maltophilia</name>
    <dbReference type="NCBI Taxonomy" id="40324"/>
    <lineage>
        <taxon>Bacteria</taxon>
        <taxon>Pseudomonadati</taxon>
        <taxon>Pseudomonadota</taxon>
        <taxon>Gammaproteobacteria</taxon>
        <taxon>Lysobacterales</taxon>
        <taxon>Lysobacteraceae</taxon>
        <taxon>Stenotrophomonas</taxon>
        <taxon>Stenotrophomonas maltophilia group</taxon>
    </lineage>
</organism>
<evidence type="ECO:0008006" key="3">
    <source>
        <dbReference type="Google" id="ProtNLM"/>
    </source>
</evidence>
<gene>
    <name evidence="1" type="ORF">QEK83_004597</name>
</gene>
<dbReference type="EMBL" id="ABLOMU010000118">
    <property type="protein sequence ID" value="EKT4443885.1"/>
    <property type="molecule type" value="Genomic_DNA"/>
</dbReference>
<dbReference type="AlphaFoldDB" id="A0AAI9CFE3"/>
<evidence type="ECO:0000313" key="1">
    <source>
        <dbReference type="EMBL" id="EKT4443885.1"/>
    </source>
</evidence>
<proteinExistence type="predicted"/>
<dbReference type="Proteomes" id="UP001214521">
    <property type="component" value="Unassembled WGS sequence"/>
</dbReference>
<accession>A0AAI9CFE3</accession>
<dbReference type="RefSeq" id="WP_164158699.1">
    <property type="nucleotide sequence ID" value="NZ_JBFCWN010000060.1"/>
</dbReference>
<reference evidence="1" key="1">
    <citation type="submission" date="2022-07" db="EMBL/GenBank/DDBJ databases">
        <authorList>
            <consortium name="Clinical and Environmental Microbiology Branch: Whole genome sequencing antimicrobial resistance pathogens in the healthcare setting"/>
        </authorList>
    </citation>
    <scope>NUCLEOTIDE SEQUENCE</scope>
    <source>
        <strain evidence="1">Stenotrophomonas_maltophilia_2021CK-00905</strain>
    </source>
</reference>
<comment type="caution">
    <text evidence="1">The sequence shown here is derived from an EMBL/GenBank/DDBJ whole genome shotgun (WGS) entry which is preliminary data.</text>
</comment>
<evidence type="ECO:0000313" key="2">
    <source>
        <dbReference type="Proteomes" id="UP001214521"/>
    </source>
</evidence>
<protein>
    <recommendedName>
        <fullName evidence="3">Flagellar protein FliT</fullName>
    </recommendedName>
</protein>
<sequence>MSLHELHAQLDAFEKALGDESLDQADSLLDGHDSTLHALLSQPLTAADQAPLTALFERQQNLLGLLRQRRDAAAALMNDGQRSLRAAHAYLQAESLA</sequence>